<dbReference type="InParanoid" id="A0A369K960"/>
<comment type="similarity">
    <text evidence="1">Belongs to the short-chain dehydrogenases/reductases (SDR) family.</text>
</comment>
<dbReference type="GO" id="GO:0006633">
    <property type="term" value="P:fatty acid biosynthetic process"/>
    <property type="evidence" value="ECO:0007669"/>
    <property type="project" value="TreeGrafter"/>
</dbReference>
<accession>A0A369K960</accession>
<dbReference type="InterPro" id="IPR002347">
    <property type="entry name" value="SDR_fam"/>
</dbReference>
<dbReference type="GO" id="GO:0048038">
    <property type="term" value="F:quinone binding"/>
    <property type="evidence" value="ECO:0007669"/>
    <property type="project" value="TreeGrafter"/>
</dbReference>
<dbReference type="Proteomes" id="UP000076154">
    <property type="component" value="Unassembled WGS sequence"/>
</dbReference>
<dbReference type="FunFam" id="3.40.50.720:FF:000084">
    <property type="entry name" value="Short-chain dehydrogenase reductase"/>
    <property type="match status" value="1"/>
</dbReference>
<dbReference type="Gene3D" id="3.40.50.720">
    <property type="entry name" value="NAD(P)-binding Rossmann-like Domain"/>
    <property type="match status" value="1"/>
</dbReference>
<reference evidence="3" key="1">
    <citation type="submission" date="2018-04" db="EMBL/GenBank/DDBJ databases">
        <title>Whole genome sequencing of Hypsizygus marmoreus.</title>
        <authorList>
            <person name="Choi I.-G."/>
            <person name="Min B."/>
            <person name="Kim J.-G."/>
            <person name="Kim S."/>
            <person name="Oh Y.-L."/>
            <person name="Kong W.-S."/>
            <person name="Park H."/>
            <person name="Jeong J."/>
            <person name="Song E.-S."/>
        </authorList>
    </citation>
    <scope>NUCLEOTIDE SEQUENCE [LARGE SCALE GENOMIC DNA]</scope>
    <source>
        <strain evidence="3">51987-8</strain>
    </source>
</reference>
<evidence type="ECO:0000313" key="3">
    <source>
        <dbReference type="EMBL" id="RDB31129.1"/>
    </source>
</evidence>
<dbReference type="PROSITE" id="PS00061">
    <property type="entry name" value="ADH_SHORT"/>
    <property type="match status" value="1"/>
</dbReference>
<organism evidence="3 4">
    <name type="scientific">Hypsizygus marmoreus</name>
    <name type="common">White beech mushroom</name>
    <name type="synonym">Agaricus marmoreus</name>
    <dbReference type="NCBI Taxonomy" id="39966"/>
    <lineage>
        <taxon>Eukaryota</taxon>
        <taxon>Fungi</taxon>
        <taxon>Dikarya</taxon>
        <taxon>Basidiomycota</taxon>
        <taxon>Agaricomycotina</taxon>
        <taxon>Agaricomycetes</taxon>
        <taxon>Agaricomycetidae</taxon>
        <taxon>Agaricales</taxon>
        <taxon>Tricholomatineae</taxon>
        <taxon>Lyophyllaceae</taxon>
        <taxon>Hypsizygus</taxon>
    </lineage>
</organism>
<protein>
    <submittedName>
        <fullName evidence="3">Diacetyl reductase [(S)-acetoin forming]</fullName>
    </submittedName>
</protein>
<dbReference type="PRINTS" id="PR00081">
    <property type="entry name" value="GDHRDH"/>
</dbReference>
<name>A0A369K960_HYPMA</name>
<dbReference type="PANTHER" id="PTHR42760:SF121">
    <property type="entry name" value="3-OXOACYL-(ACYL-CARRIER-PROTEIN) REDUCTASE"/>
    <property type="match status" value="1"/>
</dbReference>
<dbReference type="FunCoup" id="A0A369K960">
    <property type="interactions" value="21"/>
</dbReference>
<dbReference type="AlphaFoldDB" id="A0A369K960"/>
<sequence>MTSLGVALVTGASQGIGRAIALRLAKDGFDIAINDIPSSKAKLESLSKEITEKGRKVCTAVGDVSSEDAVKNMISTVVKDLGGLDVLVANAGICITKPLIDSTVDEWTRLFNVNVLGEFLCYKYAAQQMIKQGRGGRIIGASSVAGQQGEPGIGAYSATKFAIRGMTQVAAKEWGQHKITVNTYCPGAIETEMLENIGKDLVSSVKEFYEMQSKTSPLGYNGKPEDIASIVSYLASKEAHWITGQSIAVNGGRLTL</sequence>
<dbReference type="Pfam" id="PF13561">
    <property type="entry name" value="adh_short_C2"/>
    <property type="match status" value="1"/>
</dbReference>
<dbReference type="InterPro" id="IPR036291">
    <property type="entry name" value="NAD(P)-bd_dom_sf"/>
</dbReference>
<proteinExistence type="inferred from homology"/>
<dbReference type="OrthoDB" id="498125at2759"/>
<dbReference type="PANTHER" id="PTHR42760">
    <property type="entry name" value="SHORT-CHAIN DEHYDROGENASES/REDUCTASES FAMILY MEMBER"/>
    <property type="match status" value="1"/>
</dbReference>
<comment type="caution">
    <text evidence="3">The sequence shown here is derived from an EMBL/GenBank/DDBJ whole genome shotgun (WGS) entry which is preliminary data.</text>
</comment>
<dbReference type="EMBL" id="LUEZ02000001">
    <property type="protein sequence ID" value="RDB31129.1"/>
    <property type="molecule type" value="Genomic_DNA"/>
</dbReference>
<evidence type="ECO:0000313" key="4">
    <source>
        <dbReference type="Proteomes" id="UP000076154"/>
    </source>
</evidence>
<evidence type="ECO:0000256" key="2">
    <source>
        <dbReference type="ARBA" id="ARBA00022857"/>
    </source>
</evidence>
<gene>
    <name evidence="3" type="primary">butA_2</name>
    <name evidence="3" type="ORF">Hypma_000068</name>
</gene>
<dbReference type="STRING" id="39966.A0A369K960"/>
<dbReference type="GO" id="GO:0016616">
    <property type="term" value="F:oxidoreductase activity, acting on the CH-OH group of donors, NAD or NADP as acceptor"/>
    <property type="evidence" value="ECO:0007669"/>
    <property type="project" value="TreeGrafter"/>
</dbReference>
<dbReference type="InterPro" id="IPR020904">
    <property type="entry name" value="Sc_DH/Rdtase_CS"/>
</dbReference>
<keyword evidence="4" id="KW-1185">Reference proteome</keyword>
<dbReference type="PRINTS" id="PR00080">
    <property type="entry name" value="SDRFAMILY"/>
</dbReference>
<dbReference type="SUPFAM" id="SSF51735">
    <property type="entry name" value="NAD(P)-binding Rossmann-fold domains"/>
    <property type="match status" value="1"/>
</dbReference>
<keyword evidence="2" id="KW-0521">NADP</keyword>
<evidence type="ECO:0000256" key="1">
    <source>
        <dbReference type="ARBA" id="ARBA00006484"/>
    </source>
</evidence>